<evidence type="ECO:0000313" key="9">
    <source>
        <dbReference type="Proteomes" id="UP000559117"/>
    </source>
</evidence>
<dbReference type="InterPro" id="IPR015422">
    <property type="entry name" value="PyrdxlP-dep_Trfase_small"/>
</dbReference>
<dbReference type="Gene3D" id="3.90.1150.10">
    <property type="entry name" value="Aspartate Aminotransferase, domain 1"/>
    <property type="match status" value="1"/>
</dbReference>
<keyword evidence="4 6" id="KW-0808">Transferase</keyword>
<protein>
    <recommendedName>
        <fullName evidence="6">Histidinol-phosphate aminotransferase</fullName>
        <ecNumber evidence="6">2.6.1.9</ecNumber>
    </recommendedName>
    <alternativeName>
        <fullName evidence="6">Imidazole acetol-phosphate transaminase</fullName>
    </alternativeName>
</protein>
<dbReference type="PANTHER" id="PTHR43643:SF3">
    <property type="entry name" value="HISTIDINOL-PHOSPHATE AMINOTRANSFERASE"/>
    <property type="match status" value="1"/>
</dbReference>
<dbReference type="GO" id="GO:0000105">
    <property type="term" value="P:L-histidine biosynthetic process"/>
    <property type="evidence" value="ECO:0007669"/>
    <property type="project" value="UniProtKB-UniRule"/>
</dbReference>
<comment type="pathway">
    <text evidence="6">Amino-acid biosynthesis; L-histidine biosynthesis; L-histidine from 5-phospho-alpha-D-ribose 1-diphosphate: step 7/9.</text>
</comment>
<evidence type="ECO:0000313" key="8">
    <source>
        <dbReference type="EMBL" id="MBB5336711.1"/>
    </source>
</evidence>
<proteinExistence type="inferred from homology"/>
<comment type="catalytic activity">
    <reaction evidence="6">
        <text>L-histidinol phosphate + 2-oxoglutarate = 3-(imidazol-4-yl)-2-oxopropyl phosphate + L-glutamate</text>
        <dbReference type="Rhea" id="RHEA:23744"/>
        <dbReference type="ChEBI" id="CHEBI:16810"/>
        <dbReference type="ChEBI" id="CHEBI:29985"/>
        <dbReference type="ChEBI" id="CHEBI:57766"/>
        <dbReference type="ChEBI" id="CHEBI:57980"/>
        <dbReference type="EC" id="2.6.1.9"/>
    </reaction>
</comment>
<evidence type="ECO:0000256" key="2">
    <source>
        <dbReference type="ARBA" id="ARBA00011738"/>
    </source>
</evidence>
<dbReference type="GO" id="GO:0030170">
    <property type="term" value="F:pyridoxal phosphate binding"/>
    <property type="evidence" value="ECO:0007669"/>
    <property type="project" value="InterPro"/>
</dbReference>
<comment type="similarity">
    <text evidence="6">Belongs to the class-II pyridoxal-phosphate-dependent aminotransferase family. Histidinol-phosphate aminotransferase subfamily.</text>
</comment>
<evidence type="ECO:0000256" key="1">
    <source>
        <dbReference type="ARBA" id="ARBA00001933"/>
    </source>
</evidence>
<accession>A0A840UG34</accession>
<feature type="modified residue" description="N6-(pyridoxal phosphate)lysine" evidence="6">
    <location>
        <position position="209"/>
    </location>
</feature>
<evidence type="ECO:0000256" key="4">
    <source>
        <dbReference type="ARBA" id="ARBA00022679"/>
    </source>
</evidence>
<dbReference type="Proteomes" id="UP000559117">
    <property type="component" value="Unassembled WGS sequence"/>
</dbReference>
<name>A0A840UG34_9FIRM</name>
<keyword evidence="6" id="KW-0368">Histidine biosynthesis</keyword>
<keyword evidence="5 6" id="KW-0663">Pyridoxal phosphate</keyword>
<keyword evidence="9" id="KW-1185">Reference proteome</keyword>
<dbReference type="InterPro" id="IPR050106">
    <property type="entry name" value="HistidinolP_aminotransfase"/>
</dbReference>
<dbReference type="PANTHER" id="PTHR43643">
    <property type="entry name" value="HISTIDINOL-PHOSPHATE AMINOTRANSFERASE 2"/>
    <property type="match status" value="1"/>
</dbReference>
<evidence type="ECO:0000259" key="7">
    <source>
        <dbReference type="Pfam" id="PF00155"/>
    </source>
</evidence>
<sequence length="356" mass="40154">MSRFISERYVNMAPYIPGEQPKDSHFIKLNANETACPPSPKVLEVLASSRMNNLGRYTDPSSMELKKAIAQNYNLKTDQIITGNGSDELLGYIFLTFFERSRICYPDITYGFYKTLADAFAIDQQEIPLKQDFHVDINAYIKSDRHIILANPNAPTGYVLPVSQIEKIVAAKPDRLVVIDEAYIDYGNESCIPLINKYDNLLVIHTMSKSRNLAGAHIGYCLGHKTLIKDLENMRGVLNPFNLSDINMAVGTAAIYDKDYLKSSIDAIIETRDYTTEALRKLDFYVLSSHTNFIFVSHPWLSAAEYNAQLRNLGILARHYNSPERIKNFLRITIGTKEEMAAVIAATKKILLKIAA</sequence>
<dbReference type="UniPathway" id="UPA00031">
    <property type="reaction ID" value="UER00012"/>
</dbReference>
<dbReference type="Gene3D" id="3.40.640.10">
    <property type="entry name" value="Type I PLP-dependent aspartate aminotransferase-like (Major domain)"/>
    <property type="match status" value="1"/>
</dbReference>
<dbReference type="HAMAP" id="MF_01023">
    <property type="entry name" value="HisC_aminotrans_2"/>
    <property type="match status" value="1"/>
</dbReference>
<reference evidence="8 9" key="1">
    <citation type="submission" date="2020-08" db="EMBL/GenBank/DDBJ databases">
        <title>Genomic Encyclopedia of Type Strains, Phase IV (KMG-IV): sequencing the most valuable type-strain genomes for metagenomic binning, comparative biology and taxonomic classification.</title>
        <authorList>
            <person name="Goeker M."/>
        </authorList>
    </citation>
    <scope>NUCLEOTIDE SEQUENCE [LARGE SCALE GENOMIC DNA]</scope>
    <source>
        <strain evidence="8 9">DSM 24661</strain>
    </source>
</reference>
<dbReference type="EC" id="2.6.1.9" evidence="6"/>
<keyword evidence="6" id="KW-0028">Amino-acid biosynthesis</keyword>
<dbReference type="InterPro" id="IPR015424">
    <property type="entry name" value="PyrdxlP-dep_Trfase"/>
</dbReference>
<gene>
    <name evidence="6" type="primary">hisC</name>
    <name evidence="8" type="ORF">HNR32_001865</name>
</gene>
<dbReference type="InterPro" id="IPR004839">
    <property type="entry name" value="Aminotransferase_I/II_large"/>
</dbReference>
<dbReference type="EMBL" id="JACHFH010000022">
    <property type="protein sequence ID" value="MBB5336711.1"/>
    <property type="molecule type" value="Genomic_DNA"/>
</dbReference>
<dbReference type="AlphaFoldDB" id="A0A840UG34"/>
<dbReference type="NCBIfam" id="TIGR01141">
    <property type="entry name" value="hisC"/>
    <property type="match status" value="1"/>
</dbReference>
<dbReference type="CDD" id="cd00609">
    <property type="entry name" value="AAT_like"/>
    <property type="match status" value="1"/>
</dbReference>
<evidence type="ECO:0000256" key="6">
    <source>
        <dbReference type="HAMAP-Rule" id="MF_01023"/>
    </source>
</evidence>
<keyword evidence="3 6" id="KW-0032">Aminotransferase</keyword>
<dbReference type="RefSeq" id="WP_183861897.1">
    <property type="nucleotide sequence ID" value="NZ_JACHFH010000022.1"/>
</dbReference>
<comment type="subunit">
    <text evidence="2 6">Homodimer.</text>
</comment>
<comment type="cofactor">
    <cofactor evidence="1 6">
        <name>pyridoxal 5'-phosphate</name>
        <dbReference type="ChEBI" id="CHEBI:597326"/>
    </cofactor>
</comment>
<dbReference type="InterPro" id="IPR005861">
    <property type="entry name" value="HisP_aminotrans"/>
</dbReference>
<dbReference type="GO" id="GO:0004400">
    <property type="term" value="F:histidinol-phosphate transaminase activity"/>
    <property type="evidence" value="ECO:0007669"/>
    <property type="project" value="UniProtKB-UniRule"/>
</dbReference>
<dbReference type="SUPFAM" id="SSF53383">
    <property type="entry name" value="PLP-dependent transferases"/>
    <property type="match status" value="1"/>
</dbReference>
<evidence type="ECO:0000256" key="5">
    <source>
        <dbReference type="ARBA" id="ARBA00022898"/>
    </source>
</evidence>
<dbReference type="Pfam" id="PF00155">
    <property type="entry name" value="Aminotran_1_2"/>
    <property type="match status" value="1"/>
</dbReference>
<organism evidence="8 9">
    <name type="scientific">Pectinatus brassicae</name>
    <dbReference type="NCBI Taxonomy" id="862415"/>
    <lineage>
        <taxon>Bacteria</taxon>
        <taxon>Bacillati</taxon>
        <taxon>Bacillota</taxon>
        <taxon>Negativicutes</taxon>
        <taxon>Selenomonadales</taxon>
        <taxon>Selenomonadaceae</taxon>
        <taxon>Pectinatus</taxon>
    </lineage>
</organism>
<comment type="caution">
    <text evidence="8">The sequence shown here is derived from an EMBL/GenBank/DDBJ whole genome shotgun (WGS) entry which is preliminary data.</text>
</comment>
<evidence type="ECO:0000256" key="3">
    <source>
        <dbReference type="ARBA" id="ARBA00022576"/>
    </source>
</evidence>
<dbReference type="InterPro" id="IPR015421">
    <property type="entry name" value="PyrdxlP-dep_Trfase_major"/>
</dbReference>
<feature type="domain" description="Aminotransferase class I/classII large" evidence="7">
    <location>
        <begin position="25"/>
        <end position="345"/>
    </location>
</feature>